<dbReference type="GO" id="GO:0045944">
    <property type="term" value="P:positive regulation of transcription by RNA polymerase II"/>
    <property type="evidence" value="ECO:0007669"/>
    <property type="project" value="TreeGrafter"/>
</dbReference>
<proteinExistence type="predicted"/>
<dbReference type="SUPFAM" id="SSF49879">
    <property type="entry name" value="SMAD/FHA domain"/>
    <property type="match status" value="1"/>
</dbReference>
<sequence length="571" mass="63307">MPGDEDADVTLSSTKSDVSMDGSGDANFDAFHGLNGFSKNDSPVSESPARPRGLKRDRSATMPNEEKRSRRSTREIKRPKFDDEIVDSAATLKTHPRRKTATERQSVRRVVTPDIVQEKPEVPVSRPTVRKKPVRQLEPLQLTSPPSVSAIPPMAKMSTVPTPQSAPARRRSSAIPVNRDPPKPAEVSAKEVVARAKHNDFSKKWTTADDVLLIGAVTHVNDLKFVHAATTFSCSMSQAEIEERWYQLMYSESFSKMAKTRMKALSRDEVRNILGRIPYSKAEEAIIAQLGVNEPSDCTFEQVLQANADTFHYARTPHLLRNHWRTLFHWGLLKDQKNSAERLTYNSEVNFDIHADVRKPRQITEEAVIVGSEHYKNSRDPVRTVAITSGHMADFNDTSVLAVLRGKICMFEIRSFKVLIGRSTSNHKVDVNLTLEGPSDAISRKQAILSFDVDTNKFALLNVGKRSINVDGRFVNRGEKVQLGSESKIEIALITLRFLPNEEAISAAIARARPTALPPQAVDHRFSNARTFAGQAPVHHPPVAAGTGGTTTIVLESARIPMHKNHAGGGY</sequence>
<dbReference type="Proteomes" id="UP000298663">
    <property type="component" value="Unassembled WGS sequence"/>
</dbReference>
<dbReference type="InterPro" id="IPR000253">
    <property type="entry name" value="FHA_dom"/>
</dbReference>
<accession>A0A4U5PBI6</accession>
<dbReference type="GO" id="GO:0071339">
    <property type="term" value="C:MLL1 complex"/>
    <property type="evidence" value="ECO:0007669"/>
    <property type="project" value="InterPro"/>
</dbReference>
<evidence type="ECO:0000313" key="3">
    <source>
        <dbReference type="EMBL" id="TKR93626.1"/>
    </source>
</evidence>
<dbReference type="OrthoDB" id="10262769at2759"/>
<dbReference type="InterPro" id="IPR037912">
    <property type="entry name" value="MCRS1"/>
</dbReference>
<dbReference type="InterPro" id="IPR008984">
    <property type="entry name" value="SMAD_FHA_dom_sf"/>
</dbReference>
<evidence type="ECO:0000313" key="4">
    <source>
        <dbReference type="Proteomes" id="UP000298663"/>
    </source>
</evidence>
<dbReference type="EMBL" id="AZBU02000002">
    <property type="protein sequence ID" value="TKR93626.1"/>
    <property type="molecule type" value="Genomic_DNA"/>
</dbReference>
<dbReference type="STRING" id="34508.A0A4U5PBI6"/>
<dbReference type="PROSITE" id="PS50006">
    <property type="entry name" value="FHA_DOMAIN"/>
    <property type="match status" value="1"/>
</dbReference>
<comment type="caution">
    <text evidence="3">The sequence shown here is derived from an EMBL/GenBank/DDBJ whole genome shotgun (WGS) entry which is preliminary data.</text>
</comment>
<evidence type="ECO:0000256" key="1">
    <source>
        <dbReference type="SAM" id="MobiDB-lite"/>
    </source>
</evidence>
<gene>
    <name evidence="3" type="ORF">L596_008042</name>
</gene>
<dbReference type="PANTHER" id="PTHR13233:SF0">
    <property type="entry name" value="MICROSPHERULE PROTEIN 1"/>
    <property type="match status" value="1"/>
</dbReference>
<dbReference type="GO" id="GO:0044545">
    <property type="term" value="C:NSL complex"/>
    <property type="evidence" value="ECO:0007669"/>
    <property type="project" value="TreeGrafter"/>
</dbReference>
<dbReference type="Pfam" id="PF13325">
    <property type="entry name" value="MCRS_N"/>
    <property type="match status" value="1"/>
</dbReference>
<feature type="compositionally biased region" description="Basic and acidic residues" evidence="1">
    <location>
        <begin position="54"/>
        <end position="83"/>
    </location>
</feature>
<feature type="region of interest" description="Disordered" evidence="1">
    <location>
        <begin position="1"/>
        <end position="107"/>
    </location>
</feature>
<protein>
    <recommendedName>
        <fullName evidence="2">FHA domain-containing protein</fullName>
    </recommendedName>
</protein>
<dbReference type="InterPro" id="IPR025999">
    <property type="entry name" value="MCRS_N"/>
</dbReference>
<reference evidence="3 4" key="2">
    <citation type="journal article" date="2019" name="G3 (Bethesda)">
        <title>Hybrid Assembly of the Genome of the Entomopathogenic Nematode Steinernema carpocapsae Identifies the X-Chromosome.</title>
        <authorList>
            <person name="Serra L."/>
            <person name="Macchietto M."/>
            <person name="Macias-Munoz A."/>
            <person name="McGill C.J."/>
            <person name="Rodriguez I.M."/>
            <person name="Rodriguez B."/>
            <person name="Murad R."/>
            <person name="Mortazavi A."/>
        </authorList>
    </citation>
    <scope>NUCLEOTIDE SEQUENCE [LARGE SCALE GENOMIC DNA]</scope>
    <source>
        <strain evidence="3 4">ALL</strain>
    </source>
</reference>
<organism evidence="3 4">
    <name type="scientific">Steinernema carpocapsae</name>
    <name type="common">Entomopathogenic nematode</name>
    <dbReference type="NCBI Taxonomy" id="34508"/>
    <lineage>
        <taxon>Eukaryota</taxon>
        <taxon>Metazoa</taxon>
        <taxon>Ecdysozoa</taxon>
        <taxon>Nematoda</taxon>
        <taxon>Chromadorea</taxon>
        <taxon>Rhabditida</taxon>
        <taxon>Tylenchina</taxon>
        <taxon>Panagrolaimomorpha</taxon>
        <taxon>Strongyloidoidea</taxon>
        <taxon>Steinernematidae</taxon>
        <taxon>Steinernema</taxon>
    </lineage>
</organism>
<dbReference type="GO" id="GO:0031011">
    <property type="term" value="C:Ino80 complex"/>
    <property type="evidence" value="ECO:0007669"/>
    <property type="project" value="InterPro"/>
</dbReference>
<evidence type="ECO:0000259" key="2">
    <source>
        <dbReference type="PROSITE" id="PS50006"/>
    </source>
</evidence>
<feature type="region of interest" description="Disordered" evidence="1">
    <location>
        <begin position="143"/>
        <end position="186"/>
    </location>
</feature>
<reference evidence="3 4" key="1">
    <citation type="journal article" date="2015" name="Genome Biol.">
        <title>Comparative genomics of Steinernema reveals deeply conserved gene regulatory networks.</title>
        <authorList>
            <person name="Dillman A.R."/>
            <person name="Macchietto M."/>
            <person name="Porter C.F."/>
            <person name="Rogers A."/>
            <person name="Williams B."/>
            <person name="Antoshechkin I."/>
            <person name="Lee M.M."/>
            <person name="Goodwin Z."/>
            <person name="Lu X."/>
            <person name="Lewis E.E."/>
            <person name="Goodrich-Blair H."/>
            <person name="Stock S.P."/>
            <person name="Adams B.J."/>
            <person name="Sternberg P.W."/>
            <person name="Mortazavi A."/>
        </authorList>
    </citation>
    <scope>NUCLEOTIDE SEQUENCE [LARGE SCALE GENOMIC DNA]</scope>
    <source>
        <strain evidence="3 4">ALL</strain>
    </source>
</reference>
<dbReference type="GO" id="GO:0002151">
    <property type="term" value="F:G-quadruplex RNA binding"/>
    <property type="evidence" value="ECO:0007669"/>
    <property type="project" value="InterPro"/>
</dbReference>
<name>A0A4U5PBI6_STECR</name>
<keyword evidence="4" id="KW-1185">Reference proteome</keyword>
<feature type="domain" description="FHA" evidence="2">
    <location>
        <begin position="418"/>
        <end position="475"/>
    </location>
</feature>
<dbReference type="AlphaFoldDB" id="A0A4U5PBI6"/>
<dbReference type="PANTHER" id="PTHR13233">
    <property type="entry name" value="MICROSPHERULE PROTEIN 1"/>
    <property type="match status" value="1"/>
</dbReference>